<evidence type="ECO:0000313" key="2">
    <source>
        <dbReference type="EMBL" id="KAE8361283.1"/>
    </source>
</evidence>
<feature type="signal peptide" evidence="1">
    <location>
        <begin position="1"/>
        <end position="22"/>
    </location>
</feature>
<dbReference type="AlphaFoldDB" id="A0A5N6ZVI0"/>
<feature type="chain" id="PRO_5025036707" description="Secreted protein" evidence="1">
    <location>
        <begin position="23"/>
        <end position="88"/>
    </location>
</feature>
<dbReference type="EMBL" id="ML737741">
    <property type="protein sequence ID" value="KAE8361283.1"/>
    <property type="molecule type" value="Genomic_DNA"/>
</dbReference>
<reference evidence="2 3" key="1">
    <citation type="submission" date="2019-04" db="EMBL/GenBank/DDBJ databases">
        <title>Friends and foes A comparative genomics studyof 23 Aspergillus species from section Flavi.</title>
        <authorList>
            <consortium name="DOE Joint Genome Institute"/>
            <person name="Kjaerbolling I."/>
            <person name="Vesth T."/>
            <person name="Frisvad J.C."/>
            <person name="Nybo J.L."/>
            <person name="Theobald S."/>
            <person name="Kildgaard S."/>
            <person name="Isbrandt T."/>
            <person name="Kuo A."/>
            <person name="Sato A."/>
            <person name="Lyhne E.K."/>
            <person name="Kogle M.E."/>
            <person name="Wiebenga A."/>
            <person name="Kun R.S."/>
            <person name="Lubbers R.J."/>
            <person name="Makela M.R."/>
            <person name="Barry K."/>
            <person name="Chovatia M."/>
            <person name="Clum A."/>
            <person name="Daum C."/>
            <person name="Haridas S."/>
            <person name="He G."/>
            <person name="LaButti K."/>
            <person name="Lipzen A."/>
            <person name="Mondo S."/>
            <person name="Riley R."/>
            <person name="Salamov A."/>
            <person name="Simmons B.A."/>
            <person name="Magnuson J.K."/>
            <person name="Henrissat B."/>
            <person name="Mortensen U.H."/>
            <person name="Larsen T.O."/>
            <person name="Devries R.P."/>
            <person name="Grigoriev I.V."/>
            <person name="Machida M."/>
            <person name="Baker S.E."/>
            <person name="Andersen M.R."/>
        </authorList>
    </citation>
    <scope>NUCLEOTIDE SEQUENCE [LARGE SCALE GENOMIC DNA]</scope>
    <source>
        <strain evidence="2 3">CBS 763.97</strain>
    </source>
</reference>
<name>A0A5N6ZVI0_9EURO</name>
<protein>
    <recommendedName>
        <fullName evidence="4">Secreted protein</fullName>
    </recommendedName>
</protein>
<dbReference type="RefSeq" id="XP_031924364.1">
    <property type="nucleotide sequence ID" value="XM_032068051.1"/>
</dbReference>
<evidence type="ECO:0008006" key="4">
    <source>
        <dbReference type="Google" id="ProtNLM"/>
    </source>
</evidence>
<gene>
    <name evidence="2" type="ORF">BDV27DRAFT_133267</name>
</gene>
<accession>A0A5N6ZVI0</accession>
<keyword evidence="3" id="KW-1185">Reference proteome</keyword>
<keyword evidence="1" id="KW-0732">Signal</keyword>
<sequence length="88" mass="9875">MLLSSYFALLSIFLPMQSSSRGYVILCFRPIMSKLLPRVRAGNPNQPKTGRPVLYGNRRGTLSTLLLKHNMSRRCILGTGSVREHIGE</sequence>
<proteinExistence type="predicted"/>
<evidence type="ECO:0000313" key="3">
    <source>
        <dbReference type="Proteomes" id="UP000326268"/>
    </source>
</evidence>
<organism evidence="2 3">
    <name type="scientific">Aspergillus caelatus</name>
    <dbReference type="NCBI Taxonomy" id="61420"/>
    <lineage>
        <taxon>Eukaryota</taxon>
        <taxon>Fungi</taxon>
        <taxon>Dikarya</taxon>
        <taxon>Ascomycota</taxon>
        <taxon>Pezizomycotina</taxon>
        <taxon>Eurotiomycetes</taxon>
        <taxon>Eurotiomycetidae</taxon>
        <taxon>Eurotiales</taxon>
        <taxon>Aspergillaceae</taxon>
        <taxon>Aspergillus</taxon>
        <taxon>Aspergillus subgen. Circumdati</taxon>
    </lineage>
</organism>
<dbReference type="Proteomes" id="UP000326268">
    <property type="component" value="Unassembled WGS sequence"/>
</dbReference>
<dbReference type="GeneID" id="43652497"/>
<evidence type="ECO:0000256" key="1">
    <source>
        <dbReference type="SAM" id="SignalP"/>
    </source>
</evidence>